<dbReference type="Pfam" id="PF06094">
    <property type="entry name" value="GGACT"/>
    <property type="match status" value="1"/>
</dbReference>
<feature type="domain" description="Gamma-glutamylcyclotransferase AIG2-like" evidence="1">
    <location>
        <begin position="13"/>
        <end position="134"/>
    </location>
</feature>
<sequence>MINGPVQSGDLFIFYGLLKSGARGAPEHIDLKGGGAFQEACRFRGRLVDLGGFPGAMDGDTLCHGQVYRLDDAGLIGALDEFEGVDAGDPARSLYVRRRTEILDDDAKPTGQSAWIYWYAKPAGGAPDVAEGNWPLEAGKARI</sequence>
<keyword evidence="3" id="KW-1185">Reference proteome</keyword>
<dbReference type="AlphaFoldDB" id="A0A4S2H924"/>
<organism evidence="2 3">
    <name type="scientific">Marinicauda pacifica</name>
    <dbReference type="NCBI Taxonomy" id="1133559"/>
    <lineage>
        <taxon>Bacteria</taxon>
        <taxon>Pseudomonadati</taxon>
        <taxon>Pseudomonadota</taxon>
        <taxon>Alphaproteobacteria</taxon>
        <taxon>Maricaulales</taxon>
        <taxon>Maricaulaceae</taxon>
        <taxon>Marinicauda</taxon>
    </lineage>
</organism>
<name>A0A4S2H924_9PROT</name>
<dbReference type="Proteomes" id="UP000305451">
    <property type="component" value="Unassembled WGS sequence"/>
</dbReference>
<keyword evidence="2" id="KW-0808">Transferase</keyword>
<dbReference type="InterPro" id="IPR013024">
    <property type="entry name" value="GGCT-like"/>
</dbReference>
<dbReference type="InterPro" id="IPR009288">
    <property type="entry name" value="AIG2-like_dom"/>
</dbReference>
<proteinExistence type="predicted"/>
<dbReference type="RefSeq" id="WP_135945814.1">
    <property type="nucleotide sequence ID" value="NZ_BMEI01000004.1"/>
</dbReference>
<dbReference type="GO" id="GO:0016740">
    <property type="term" value="F:transferase activity"/>
    <property type="evidence" value="ECO:0007669"/>
    <property type="project" value="UniProtKB-KW"/>
</dbReference>
<accession>A0A4S2H924</accession>
<dbReference type="CDD" id="cd06661">
    <property type="entry name" value="GGCT_like"/>
    <property type="match status" value="1"/>
</dbReference>
<protein>
    <submittedName>
        <fullName evidence="2">Gamma-glutamylcyclotransferase</fullName>
    </submittedName>
</protein>
<dbReference type="EMBL" id="SRXV01000004">
    <property type="protein sequence ID" value="TGY91892.1"/>
    <property type="molecule type" value="Genomic_DNA"/>
</dbReference>
<dbReference type="InterPro" id="IPR036568">
    <property type="entry name" value="GGCT-like_sf"/>
</dbReference>
<dbReference type="Gene3D" id="3.10.490.10">
    <property type="entry name" value="Gamma-glutamyl cyclotransferase-like"/>
    <property type="match status" value="1"/>
</dbReference>
<comment type="caution">
    <text evidence="2">The sequence shown here is derived from an EMBL/GenBank/DDBJ whole genome shotgun (WGS) entry which is preliminary data.</text>
</comment>
<reference evidence="2 3" key="1">
    <citation type="journal article" date="2013" name="Int. J. Syst. Evol. Microbiol.">
        <title>Marinicauda pacifica gen. nov., sp. nov., a prosthecate alphaproteobacterium of the family Hyphomonadaceae isolated from deep seawater.</title>
        <authorList>
            <person name="Zhang X.Y."/>
            <person name="Li G.W."/>
            <person name="Wang C.S."/>
            <person name="Zhang Y.J."/>
            <person name="Xu X.W."/>
            <person name="Li H."/>
            <person name="Liu A."/>
            <person name="Liu C."/>
            <person name="Xie B.B."/>
            <person name="Qin Q.L."/>
            <person name="Xu Z."/>
            <person name="Chen X.L."/>
            <person name="Zhou B.C."/>
            <person name="Zhang Y.Z."/>
        </authorList>
    </citation>
    <scope>NUCLEOTIDE SEQUENCE [LARGE SCALE GENOMIC DNA]</scope>
    <source>
        <strain evidence="2 3">P-1 km-3</strain>
    </source>
</reference>
<evidence type="ECO:0000259" key="1">
    <source>
        <dbReference type="Pfam" id="PF06094"/>
    </source>
</evidence>
<evidence type="ECO:0000313" key="2">
    <source>
        <dbReference type="EMBL" id="TGY91892.1"/>
    </source>
</evidence>
<evidence type="ECO:0000313" key="3">
    <source>
        <dbReference type="Proteomes" id="UP000305451"/>
    </source>
</evidence>
<dbReference type="SUPFAM" id="SSF110857">
    <property type="entry name" value="Gamma-glutamyl cyclotransferase-like"/>
    <property type="match status" value="1"/>
</dbReference>
<dbReference type="OrthoDB" id="482277at2"/>
<gene>
    <name evidence="2" type="ORF">E5162_13550</name>
</gene>